<dbReference type="SMART" id="SM00252">
    <property type="entry name" value="SH2"/>
    <property type="match status" value="1"/>
</dbReference>
<feature type="region of interest" description="Disordered" evidence="3">
    <location>
        <begin position="119"/>
        <end position="169"/>
    </location>
</feature>
<dbReference type="Gene3D" id="3.30.505.10">
    <property type="entry name" value="SH2 domain"/>
    <property type="match status" value="1"/>
</dbReference>
<feature type="domain" description="SH2" evidence="4">
    <location>
        <begin position="30"/>
        <end position="132"/>
    </location>
</feature>
<dbReference type="Proteomes" id="UP001476798">
    <property type="component" value="Unassembled WGS sequence"/>
</dbReference>
<dbReference type="PANTHER" id="PTHR19969">
    <property type="entry name" value="SH2-SH3 ADAPTOR PROTEIN-RELATED"/>
    <property type="match status" value="1"/>
</dbReference>
<dbReference type="PRINTS" id="PR00401">
    <property type="entry name" value="SH2DOMAIN"/>
</dbReference>
<feature type="compositionally biased region" description="Polar residues" evidence="3">
    <location>
        <begin position="134"/>
        <end position="152"/>
    </location>
</feature>
<proteinExistence type="predicted"/>
<dbReference type="Pfam" id="PF00017">
    <property type="entry name" value="SH2"/>
    <property type="match status" value="1"/>
</dbReference>
<dbReference type="InterPro" id="IPR051184">
    <property type="entry name" value="Tyrosine-phos_adapter"/>
</dbReference>
<dbReference type="PROSITE" id="PS50001">
    <property type="entry name" value="SH2"/>
    <property type="match status" value="1"/>
</dbReference>
<reference evidence="5 6" key="1">
    <citation type="submission" date="2021-06" db="EMBL/GenBank/DDBJ databases">
        <authorList>
            <person name="Palmer J.M."/>
        </authorList>
    </citation>
    <scope>NUCLEOTIDE SEQUENCE [LARGE SCALE GENOMIC DNA]</scope>
    <source>
        <strain evidence="5 6">GA_2019</strain>
        <tissue evidence="5">Muscle</tissue>
    </source>
</reference>
<accession>A0ABV0PC98</accession>
<gene>
    <name evidence="5" type="ORF">GOODEAATRI_007146</name>
</gene>
<dbReference type="InterPro" id="IPR000980">
    <property type="entry name" value="SH2"/>
</dbReference>
<name>A0ABV0PC98_9TELE</name>
<dbReference type="EMBL" id="JAHRIO010070320">
    <property type="protein sequence ID" value="MEQ2181027.1"/>
    <property type="molecule type" value="Genomic_DNA"/>
</dbReference>
<sequence>MEAERADGGCGSFLFHSIRGRRDQFPKRRHHQGAISRLEAEQRLRWQDTGVFLVRESESAPGEFSLSVRVEHFRVLEGGGQYYIWDKAFCSLNRLVEFYRVHSIAVEKVVRLRDFPSSPHLHSHPGRIPYPNPYKSSSLESIPSAQLRSNPSPRERQTSAHSLKPVLEV</sequence>
<dbReference type="PANTHER" id="PTHR19969:SF18">
    <property type="entry name" value="GRB2 RELATED ADAPTOR PROTEIN"/>
    <property type="match status" value="1"/>
</dbReference>
<dbReference type="InterPro" id="IPR036860">
    <property type="entry name" value="SH2_dom_sf"/>
</dbReference>
<keyword evidence="6" id="KW-1185">Reference proteome</keyword>
<evidence type="ECO:0000256" key="3">
    <source>
        <dbReference type="SAM" id="MobiDB-lite"/>
    </source>
</evidence>
<keyword evidence="1 2" id="KW-0727">SH2 domain</keyword>
<comment type="caution">
    <text evidence="5">The sequence shown here is derived from an EMBL/GenBank/DDBJ whole genome shotgun (WGS) entry which is preliminary data.</text>
</comment>
<evidence type="ECO:0000313" key="6">
    <source>
        <dbReference type="Proteomes" id="UP001476798"/>
    </source>
</evidence>
<evidence type="ECO:0000259" key="4">
    <source>
        <dbReference type="PROSITE" id="PS50001"/>
    </source>
</evidence>
<organism evidence="5 6">
    <name type="scientific">Goodea atripinnis</name>
    <dbReference type="NCBI Taxonomy" id="208336"/>
    <lineage>
        <taxon>Eukaryota</taxon>
        <taxon>Metazoa</taxon>
        <taxon>Chordata</taxon>
        <taxon>Craniata</taxon>
        <taxon>Vertebrata</taxon>
        <taxon>Euteleostomi</taxon>
        <taxon>Actinopterygii</taxon>
        <taxon>Neopterygii</taxon>
        <taxon>Teleostei</taxon>
        <taxon>Neoteleostei</taxon>
        <taxon>Acanthomorphata</taxon>
        <taxon>Ovalentaria</taxon>
        <taxon>Atherinomorphae</taxon>
        <taxon>Cyprinodontiformes</taxon>
        <taxon>Goodeidae</taxon>
        <taxon>Goodea</taxon>
    </lineage>
</organism>
<protein>
    <recommendedName>
        <fullName evidence="4">SH2 domain-containing protein</fullName>
    </recommendedName>
</protein>
<evidence type="ECO:0000256" key="1">
    <source>
        <dbReference type="ARBA" id="ARBA00022999"/>
    </source>
</evidence>
<evidence type="ECO:0000256" key="2">
    <source>
        <dbReference type="PROSITE-ProRule" id="PRU00191"/>
    </source>
</evidence>
<dbReference type="SUPFAM" id="SSF55550">
    <property type="entry name" value="SH2 domain"/>
    <property type="match status" value="1"/>
</dbReference>
<evidence type="ECO:0000313" key="5">
    <source>
        <dbReference type="EMBL" id="MEQ2181027.1"/>
    </source>
</evidence>